<feature type="short sequence motif" description="HXTX 1" evidence="2">
    <location>
        <begin position="40"/>
        <end position="43"/>
    </location>
</feature>
<dbReference type="EMBL" id="JBHSFP010000029">
    <property type="protein sequence ID" value="MFC4535192.1"/>
    <property type="molecule type" value="Genomic_DNA"/>
</dbReference>
<evidence type="ECO:0000313" key="3">
    <source>
        <dbReference type="EMBL" id="MFC4535192.1"/>
    </source>
</evidence>
<feature type="active site" description="Proton donor" evidence="2">
    <location>
        <position position="40"/>
    </location>
</feature>
<name>A0ABV9CQW2_9ACTN</name>
<keyword evidence="1 2" id="KW-0378">Hydrolase</keyword>
<dbReference type="PANTHER" id="PTHR35561:SF1">
    <property type="entry name" value="RNA 2',3'-CYCLIC PHOSPHODIESTERASE"/>
    <property type="match status" value="1"/>
</dbReference>
<comment type="function">
    <text evidence="2">Hydrolyzes RNA 2',3'-cyclic phosphodiester to an RNA 2'-phosphomonoester.</text>
</comment>
<accession>A0ABV9CQW2</accession>
<dbReference type="SUPFAM" id="SSF55144">
    <property type="entry name" value="LigT-like"/>
    <property type="match status" value="1"/>
</dbReference>
<keyword evidence="4" id="KW-1185">Reference proteome</keyword>
<dbReference type="Proteomes" id="UP001596004">
    <property type="component" value="Unassembled WGS sequence"/>
</dbReference>
<comment type="catalytic activity">
    <reaction evidence="2">
        <text>a 3'-end 2',3'-cyclophospho-ribonucleotide-RNA + H2O = a 3'-end 2'-phospho-ribonucleotide-RNA + H(+)</text>
        <dbReference type="Rhea" id="RHEA:11828"/>
        <dbReference type="Rhea" id="RHEA-COMP:10464"/>
        <dbReference type="Rhea" id="RHEA-COMP:17353"/>
        <dbReference type="ChEBI" id="CHEBI:15377"/>
        <dbReference type="ChEBI" id="CHEBI:15378"/>
        <dbReference type="ChEBI" id="CHEBI:83064"/>
        <dbReference type="ChEBI" id="CHEBI:173113"/>
        <dbReference type="EC" id="3.1.4.58"/>
    </reaction>
</comment>
<dbReference type="InterPro" id="IPR009097">
    <property type="entry name" value="Cyclic_Pdiesterase"/>
</dbReference>
<dbReference type="EC" id="3.1.4.58" evidence="2"/>
<reference evidence="4" key="1">
    <citation type="journal article" date="2019" name="Int. J. Syst. Evol. Microbiol.">
        <title>The Global Catalogue of Microorganisms (GCM) 10K type strain sequencing project: providing services to taxonomists for standard genome sequencing and annotation.</title>
        <authorList>
            <consortium name="The Broad Institute Genomics Platform"/>
            <consortium name="The Broad Institute Genome Sequencing Center for Infectious Disease"/>
            <person name="Wu L."/>
            <person name="Ma J."/>
        </authorList>
    </citation>
    <scope>NUCLEOTIDE SEQUENCE [LARGE SCALE GENOMIC DNA]</scope>
    <source>
        <strain evidence="4">CGMCC 4.7132</strain>
    </source>
</reference>
<dbReference type="Pfam" id="PF13563">
    <property type="entry name" value="2_5_RNA_ligase2"/>
    <property type="match status" value="1"/>
</dbReference>
<evidence type="ECO:0000256" key="1">
    <source>
        <dbReference type="ARBA" id="ARBA00022801"/>
    </source>
</evidence>
<protein>
    <recommendedName>
        <fullName evidence="2">RNA 2',3'-cyclic phosphodiesterase</fullName>
        <shortName evidence="2">RNA 2',3'-CPDase</shortName>
        <ecNumber evidence="2">3.1.4.58</ecNumber>
    </recommendedName>
</protein>
<comment type="caution">
    <text evidence="3">The sequence shown here is derived from an EMBL/GenBank/DDBJ whole genome shotgun (WGS) entry which is preliminary data.</text>
</comment>
<dbReference type="RefSeq" id="WP_380847266.1">
    <property type="nucleotide sequence ID" value="NZ_JBHSFP010000029.1"/>
</dbReference>
<proteinExistence type="inferred from homology"/>
<dbReference type="PANTHER" id="PTHR35561">
    <property type="entry name" value="RNA 2',3'-CYCLIC PHOSPHODIESTERASE"/>
    <property type="match status" value="1"/>
</dbReference>
<comment type="similarity">
    <text evidence="2">Belongs to the 2H phosphoesterase superfamily. ThpR family.</text>
</comment>
<dbReference type="NCBIfam" id="TIGR02258">
    <property type="entry name" value="2_5_ligase"/>
    <property type="match status" value="1"/>
</dbReference>
<feature type="active site" description="Proton acceptor" evidence="2">
    <location>
        <position position="128"/>
    </location>
</feature>
<feature type="short sequence motif" description="HXTX 2" evidence="2">
    <location>
        <begin position="128"/>
        <end position="131"/>
    </location>
</feature>
<organism evidence="3 4">
    <name type="scientific">Sphaerisporangium dianthi</name>
    <dbReference type="NCBI Taxonomy" id="1436120"/>
    <lineage>
        <taxon>Bacteria</taxon>
        <taxon>Bacillati</taxon>
        <taxon>Actinomycetota</taxon>
        <taxon>Actinomycetes</taxon>
        <taxon>Streptosporangiales</taxon>
        <taxon>Streptosporangiaceae</taxon>
        <taxon>Sphaerisporangium</taxon>
    </lineage>
</organism>
<dbReference type="HAMAP" id="MF_01940">
    <property type="entry name" value="RNA_CPDase"/>
    <property type="match status" value="1"/>
</dbReference>
<dbReference type="InterPro" id="IPR004175">
    <property type="entry name" value="RNA_CPDase"/>
</dbReference>
<evidence type="ECO:0000313" key="4">
    <source>
        <dbReference type="Proteomes" id="UP001596004"/>
    </source>
</evidence>
<evidence type="ECO:0000256" key="2">
    <source>
        <dbReference type="HAMAP-Rule" id="MF_01940"/>
    </source>
</evidence>
<sequence>MRLFVALSPPPEALAEVAEAVEPHRDDWPELRWVAPELWHVTMSFLGEVAEEALPDLAERLARAAGRHPAMTLSFGAGGAFSSPARARVVWLGVRGGGLPLSRMAASLAAGARRAGAGHADGKPFHPHLTLARARPRAGVDARPLVEALSSFAGTPWHAGAVHLMRSHLGPSVRYEALGAWPLTGRG</sequence>
<gene>
    <name evidence="3" type="primary">thpR</name>
    <name evidence="3" type="ORF">ACFO60_30890</name>
</gene>
<dbReference type="Gene3D" id="3.90.1140.10">
    <property type="entry name" value="Cyclic phosphodiesterase"/>
    <property type="match status" value="1"/>
</dbReference>